<organism evidence="3 4">
    <name type="scientific">Kinneretia aquatilis</name>
    <dbReference type="NCBI Taxonomy" id="2070761"/>
    <lineage>
        <taxon>Bacteria</taxon>
        <taxon>Pseudomonadati</taxon>
        <taxon>Pseudomonadota</taxon>
        <taxon>Betaproteobacteria</taxon>
        <taxon>Burkholderiales</taxon>
        <taxon>Sphaerotilaceae</taxon>
        <taxon>Roseateles</taxon>
    </lineage>
</organism>
<keyword evidence="1" id="KW-1133">Transmembrane helix</keyword>
<comment type="caution">
    <text evidence="3">The sequence shown here is derived from an EMBL/GenBank/DDBJ whole genome shotgun (WGS) entry which is preliminary data.</text>
</comment>
<evidence type="ECO:0000313" key="4">
    <source>
        <dbReference type="Proteomes" id="UP000235916"/>
    </source>
</evidence>
<dbReference type="EMBL" id="POSP01000003">
    <property type="protein sequence ID" value="PND38592.1"/>
    <property type="molecule type" value="Genomic_DNA"/>
</dbReference>
<reference evidence="3 4" key="1">
    <citation type="submission" date="2018-01" db="EMBL/GenBank/DDBJ databases">
        <title>Draft genome sequence of Paucibacter aquatile CR182 isolated from freshwater of the Nakdong River.</title>
        <authorList>
            <person name="Choi A."/>
            <person name="Chung E.J."/>
        </authorList>
    </citation>
    <scope>NUCLEOTIDE SEQUENCE [LARGE SCALE GENOMIC DNA]</scope>
    <source>
        <strain evidence="3 4">CR182</strain>
    </source>
</reference>
<dbReference type="SUPFAM" id="SSF55874">
    <property type="entry name" value="ATPase domain of HSP90 chaperone/DNA topoisomerase II/histidine kinase"/>
    <property type="match status" value="1"/>
</dbReference>
<feature type="transmembrane region" description="Helical" evidence="1">
    <location>
        <begin position="137"/>
        <end position="158"/>
    </location>
</feature>
<protein>
    <recommendedName>
        <fullName evidence="2">Signal transduction histidine kinase internal region domain-containing protein</fullName>
    </recommendedName>
</protein>
<evidence type="ECO:0000256" key="1">
    <source>
        <dbReference type="SAM" id="Phobius"/>
    </source>
</evidence>
<keyword evidence="1" id="KW-0472">Membrane</keyword>
<proteinExistence type="predicted"/>
<feature type="transmembrane region" description="Helical" evidence="1">
    <location>
        <begin position="106"/>
        <end position="125"/>
    </location>
</feature>
<dbReference type="AlphaFoldDB" id="A0A2N8KYW7"/>
<name>A0A2N8KYW7_9BURK</name>
<dbReference type="InterPro" id="IPR050640">
    <property type="entry name" value="Bact_2-comp_sensor_kinase"/>
</dbReference>
<dbReference type="OrthoDB" id="2514702at2"/>
<dbReference type="GO" id="GO:0000155">
    <property type="term" value="F:phosphorelay sensor kinase activity"/>
    <property type="evidence" value="ECO:0007669"/>
    <property type="project" value="InterPro"/>
</dbReference>
<dbReference type="Proteomes" id="UP000235916">
    <property type="component" value="Unassembled WGS sequence"/>
</dbReference>
<dbReference type="PANTHER" id="PTHR34220">
    <property type="entry name" value="SENSOR HISTIDINE KINASE YPDA"/>
    <property type="match status" value="1"/>
</dbReference>
<feature type="domain" description="Signal transduction histidine kinase internal region" evidence="2">
    <location>
        <begin position="185"/>
        <end position="258"/>
    </location>
</feature>
<dbReference type="RefSeq" id="WP_102768510.1">
    <property type="nucleotide sequence ID" value="NZ_POSP01000003.1"/>
</dbReference>
<accession>A0A2N8KYW7</accession>
<dbReference type="GO" id="GO:0016020">
    <property type="term" value="C:membrane"/>
    <property type="evidence" value="ECO:0007669"/>
    <property type="project" value="InterPro"/>
</dbReference>
<feature type="transmembrane region" description="Helical" evidence="1">
    <location>
        <begin position="46"/>
        <end position="65"/>
    </location>
</feature>
<dbReference type="InterPro" id="IPR010559">
    <property type="entry name" value="Sig_transdc_His_kin_internal"/>
</dbReference>
<dbReference type="InterPro" id="IPR036890">
    <property type="entry name" value="HATPase_C_sf"/>
</dbReference>
<feature type="transmembrane region" description="Helical" evidence="1">
    <location>
        <begin position="71"/>
        <end position="94"/>
    </location>
</feature>
<dbReference type="PANTHER" id="PTHR34220:SF9">
    <property type="entry name" value="SIGNAL TRANSDUCTION HISTIDINE KINASE INTERNAL REGION DOMAIN-CONTAINING PROTEIN"/>
    <property type="match status" value="1"/>
</dbReference>
<sequence length="391" mass="43822">MMNKPWATLRGFFREVDWRLVFLLGPRYRFTPEQWRRLDTLPGISPTIKVAAVVNVLALAVVAALELPWPIARLVFCGTLLLGLVTLWVSADLWRRPTQKRLHRAYGFSAVPLGAVFGFMMASQPQRWLKEPWHHELLIRGCAIGFVYTMAIWAVAMWRNEFMADWLHDEALREQKLELAQRLSSAQIQPHFLFNSLASLQHWVAVKDDRAAPLLQSLTSYLRATLPLFDRPLLSVGEEAEAVRRYLEVMQARLGGRLRFVLDIAPDAATAQLPPGVLLTLVENAVEHGVQPQLSGGELQLRAYLPAEGGLCVEVLDDGPGPSDALLQLPPLDPAAMLRDAQASLGLQNSRLRLWQAFGDQAELSLSHRNEGGCRAQVWVRTSPPEAQSRT</sequence>
<keyword evidence="1" id="KW-0812">Transmembrane</keyword>
<dbReference type="Gene3D" id="3.30.565.10">
    <property type="entry name" value="Histidine kinase-like ATPase, C-terminal domain"/>
    <property type="match status" value="1"/>
</dbReference>
<evidence type="ECO:0000313" key="3">
    <source>
        <dbReference type="EMBL" id="PND38592.1"/>
    </source>
</evidence>
<keyword evidence="4" id="KW-1185">Reference proteome</keyword>
<dbReference type="Pfam" id="PF06580">
    <property type="entry name" value="His_kinase"/>
    <property type="match status" value="1"/>
</dbReference>
<evidence type="ECO:0000259" key="2">
    <source>
        <dbReference type="Pfam" id="PF06580"/>
    </source>
</evidence>
<gene>
    <name evidence="3" type="ORF">C1O66_14365</name>
</gene>